<proteinExistence type="inferred from homology"/>
<dbReference type="EMBL" id="PJQY01000397">
    <property type="protein sequence ID" value="PQQ11462.1"/>
    <property type="molecule type" value="Genomic_DNA"/>
</dbReference>
<feature type="compositionally biased region" description="Polar residues" evidence="6">
    <location>
        <begin position="96"/>
        <end position="112"/>
    </location>
</feature>
<dbReference type="Proteomes" id="UP000250321">
    <property type="component" value="Unassembled WGS sequence"/>
</dbReference>
<feature type="region of interest" description="Disordered" evidence="6">
    <location>
        <begin position="618"/>
        <end position="640"/>
    </location>
</feature>
<dbReference type="OrthoDB" id="1166041at2759"/>
<evidence type="ECO:0000256" key="3">
    <source>
        <dbReference type="ARBA" id="ARBA00022782"/>
    </source>
</evidence>
<evidence type="ECO:0000256" key="6">
    <source>
        <dbReference type="SAM" id="MobiDB-lite"/>
    </source>
</evidence>
<keyword evidence="8" id="KW-1185">Reference proteome</keyword>
<feature type="region of interest" description="Disordered" evidence="6">
    <location>
        <begin position="404"/>
        <end position="466"/>
    </location>
</feature>
<sequence>MSSTVEKISGELQMRPELRKSFNLLKTHASKVANFTLQWQDLEEHFLSIDNSIQSKLDQLQKQQSKETHLTPTLQSQPSFKETELDFHDNSKETEFNPTDPQPSSRADSKDTQLTATLQSLKTQFNFVETRVKTGESLPESSSCNGVPIHDGKALLLYLNEHLKERDSVRDLIANALKVSVDAGKLVLEAVRWFYPSESSKGDGDLELTFVRKSCVLLLEELMKVRPVIKPEISEEAKKLALVWKAKVRGQTTNSLEIWGYLQLLGAFGLVGEFDSDETLKLVGCIAERKWAPELFRSLGFANRASDFIQKLVSENKRLDAIRFIHAFEQLDKFSPVPLLKEHLMFAKKDVSCKRGQDRLSAQNEAREKEIVALRGIIRCIDDYKLRVEPQYSPETLRKRITHLRRQRKERKATLTAPGREAQVQHLSGKKRTAPDSKTQPNKQNRNKHQRTAPASAARNASFREPATVHSIQPSYLRQVGLFESRGAEYFLTSAGMPGQATTPPNTSYGTTSAFNSLRASHHQQGGSFLGQGAEYSSGYYDSAHYASDTHNNLSARSYGLVGSSPVTHTQHLTARRDYGLNSAIASYGLEGSSHVSSHMSPLATRYGTSIAANGRSGQFGSAGSPPPIRITNGSPNSSIAYVSRDPVRMPNYNDRSVSSSSGYGTLSQCPPSIYHL</sequence>
<dbReference type="InterPro" id="IPR012474">
    <property type="entry name" value="Frigida"/>
</dbReference>
<comment type="caution">
    <text evidence="7">The sequence shown here is derived from an EMBL/GenBank/DDBJ whole genome shotgun (WGS) entry which is preliminary data.</text>
</comment>
<accession>A0A314YSH3</accession>
<dbReference type="AlphaFoldDB" id="A0A314YSH3"/>
<dbReference type="PANTHER" id="PTHR31791">
    <property type="entry name" value="FRIGIDA-LIKE PROTEIN 3-RELATED"/>
    <property type="match status" value="1"/>
</dbReference>
<name>A0A314YSH3_PRUYE</name>
<keyword evidence="4 5" id="KW-0287">Flowering</keyword>
<keyword evidence="3 5" id="KW-0221">Differentiation</keyword>
<organism evidence="7 8">
    <name type="scientific">Prunus yedoensis var. nudiflora</name>
    <dbReference type="NCBI Taxonomy" id="2094558"/>
    <lineage>
        <taxon>Eukaryota</taxon>
        <taxon>Viridiplantae</taxon>
        <taxon>Streptophyta</taxon>
        <taxon>Embryophyta</taxon>
        <taxon>Tracheophyta</taxon>
        <taxon>Spermatophyta</taxon>
        <taxon>Magnoliopsida</taxon>
        <taxon>eudicotyledons</taxon>
        <taxon>Gunneridae</taxon>
        <taxon>Pentapetalae</taxon>
        <taxon>rosids</taxon>
        <taxon>fabids</taxon>
        <taxon>Rosales</taxon>
        <taxon>Rosaceae</taxon>
        <taxon>Amygdaloideae</taxon>
        <taxon>Amygdaleae</taxon>
        <taxon>Prunus</taxon>
    </lineage>
</organism>
<dbReference type="Pfam" id="PF07899">
    <property type="entry name" value="Frigida"/>
    <property type="match status" value="1"/>
</dbReference>
<protein>
    <recommendedName>
        <fullName evidence="5">FRIGIDA-like protein</fullName>
    </recommendedName>
</protein>
<feature type="region of interest" description="Disordered" evidence="6">
    <location>
        <begin position="91"/>
        <end position="112"/>
    </location>
</feature>
<dbReference type="STRING" id="2094558.A0A314YSH3"/>
<keyword evidence="2 5" id="KW-0217">Developmental protein</keyword>
<gene>
    <name evidence="7" type="ORF">Pyn_34616</name>
</gene>
<evidence type="ECO:0000256" key="5">
    <source>
        <dbReference type="RuleBase" id="RU364012"/>
    </source>
</evidence>
<comment type="similarity">
    <text evidence="1 5">Belongs to the Frigida family.</text>
</comment>
<evidence type="ECO:0000313" key="8">
    <source>
        <dbReference type="Proteomes" id="UP000250321"/>
    </source>
</evidence>
<evidence type="ECO:0000313" key="7">
    <source>
        <dbReference type="EMBL" id="PQQ11462.1"/>
    </source>
</evidence>
<dbReference type="PANTHER" id="PTHR31791:SF32">
    <property type="entry name" value="FRIGIDA-LIKE PROTEIN"/>
    <property type="match status" value="1"/>
</dbReference>
<evidence type="ECO:0000256" key="4">
    <source>
        <dbReference type="ARBA" id="ARBA00023089"/>
    </source>
</evidence>
<evidence type="ECO:0000256" key="1">
    <source>
        <dbReference type="ARBA" id="ARBA00008956"/>
    </source>
</evidence>
<dbReference type="GO" id="GO:0009908">
    <property type="term" value="P:flower development"/>
    <property type="evidence" value="ECO:0007669"/>
    <property type="project" value="UniProtKB-KW"/>
</dbReference>
<evidence type="ECO:0000256" key="2">
    <source>
        <dbReference type="ARBA" id="ARBA00022473"/>
    </source>
</evidence>
<reference evidence="7 8" key="1">
    <citation type="submission" date="2018-02" db="EMBL/GenBank/DDBJ databases">
        <title>Draft genome of wild Prunus yedoensis var. nudiflora.</title>
        <authorList>
            <person name="Baek S."/>
            <person name="Kim J.-H."/>
            <person name="Choi K."/>
            <person name="Kim G.-B."/>
            <person name="Cho A."/>
            <person name="Jang H."/>
            <person name="Shin C.-H."/>
            <person name="Yu H.-J."/>
            <person name="Mun J.-H."/>
        </authorList>
    </citation>
    <scope>NUCLEOTIDE SEQUENCE [LARGE SCALE GENOMIC DNA]</scope>
    <source>
        <strain evidence="8">cv. Jeju island</strain>
        <tissue evidence="7">Leaf</tissue>
    </source>
</reference>
<dbReference type="GO" id="GO:0030154">
    <property type="term" value="P:cell differentiation"/>
    <property type="evidence" value="ECO:0007669"/>
    <property type="project" value="UniProtKB-KW"/>
</dbReference>